<dbReference type="Proteomes" id="UP000037020">
    <property type="component" value="Unassembled WGS sequence"/>
</dbReference>
<dbReference type="InterPro" id="IPR050763">
    <property type="entry name" value="ABC_transporter_ATP-binding"/>
</dbReference>
<proteinExistence type="predicted"/>
<evidence type="ECO:0000256" key="4">
    <source>
        <dbReference type="ARBA" id="ARBA00022840"/>
    </source>
</evidence>
<comment type="subcellular location">
    <subcellularLocation>
        <location evidence="1">Cell membrane</location>
        <topology evidence="1">Peripheral membrane protein</topology>
    </subcellularLocation>
</comment>
<evidence type="ECO:0000313" key="7">
    <source>
        <dbReference type="EMBL" id="KOG87683.1"/>
    </source>
</evidence>
<evidence type="ECO:0000256" key="2">
    <source>
        <dbReference type="ARBA" id="ARBA00022448"/>
    </source>
</evidence>
<organism evidence="7 8">
    <name type="scientific">Streptomyces varsoviensis</name>
    <dbReference type="NCBI Taxonomy" id="67373"/>
    <lineage>
        <taxon>Bacteria</taxon>
        <taxon>Bacillati</taxon>
        <taxon>Actinomycetota</taxon>
        <taxon>Actinomycetes</taxon>
        <taxon>Kitasatosporales</taxon>
        <taxon>Streptomycetaceae</taxon>
        <taxon>Streptomyces</taxon>
    </lineage>
</organism>
<feature type="domain" description="ABC transporter" evidence="6">
    <location>
        <begin position="7"/>
        <end position="230"/>
    </location>
</feature>
<evidence type="ECO:0000313" key="8">
    <source>
        <dbReference type="Proteomes" id="UP000037020"/>
    </source>
</evidence>
<dbReference type="InterPro" id="IPR003439">
    <property type="entry name" value="ABC_transporter-like_ATP-bd"/>
</dbReference>
<protein>
    <submittedName>
        <fullName evidence="7">Sulfate ABC transporter ATP-binding protein</fullName>
    </submittedName>
</protein>
<keyword evidence="2" id="KW-0813">Transport</keyword>
<dbReference type="PANTHER" id="PTHR42711:SF17">
    <property type="entry name" value="ABC TRANSPORTER ATP-BINDING PROTEIN"/>
    <property type="match status" value="1"/>
</dbReference>
<dbReference type="Pfam" id="PF00005">
    <property type="entry name" value="ABC_tran"/>
    <property type="match status" value="1"/>
</dbReference>
<dbReference type="PANTHER" id="PTHR42711">
    <property type="entry name" value="ABC TRANSPORTER ATP-BINDING PROTEIN"/>
    <property type="match status" value="1"/>
</dbReference>
<dbReference type="SMART" id="SM00382">
    <property type="entry name" value="AAA"/>
    <property type="match status" value="1"/>
</dbReference>
<dbReference type="EMBL" id="LGUT01002090">
    <property type="protein sequence ID" value="KOG87683.1"/>
    <property type="molecule type" value="Genomic_DNA"/>
</dbReference>
<keyword evidence="4 7" id="KW-0067">ATP-binding</keyword>
<dbReference type="GO" id="GO:0005524">
    <property type="term" value="F:ATP binding"/>
    <property type="evidence" value="ECO:0007669"/>
    <property type="project" value="UniProtKB-KW"/>
</dbReference>
<dbReference type="Gene3D" id="3.40.50.300">
    <property type="entry name" value="P-loop containing nucleotide triphosphate hydrolases"/>
    <property type="match status" value="1"/>
</dbReference>
<dbReference type="InterPro" id="IPR003593">
    <property type="entry name" value="AAA+_ATPase"/>
</dbReference>
<name>A0ABR5J2M9_9ACTN</name>
<gene>
    <name evidence="7" type="ORF">ADK38_24060</name>
</gene>
<dbReference type="CDD" id="cd03230">
    <property type="entry name" value="ABC_DR_subfamily_A"/>
    <property type="match status" value="1"/>
</dbReference>
<dbReference type="PROSITE" id="PS50893">
    <property type="entry name" value="ABC_TRANSPORTER_2"/>
    <property type="match status" value="1"/>
</dbReference>
<keyword evidence="8" id="KW-1185">Reference proteome</keyword>
<dbReference type="SUPFAM" id="SSF52540">
    <property type="entry name" value="P-loop containing nucleoside triphosphate hydrolases"/>
    <property type="match status" value="1"/>
</dbReference>
<evidence type="ECO:0000256" key="3">
    <source>
        <dbReference type="ARBA" id="ARBA00022741"/>
    </source>
</evidence>
<keyword evidence="5" id="KW-0046">Antibiotic resistance</keyword>
<reference evidence="7 8" key="1">
    <citation type="submission" date="2015-07" db="EMBL/GenBank/DDBJ databases">
        <authorList>
            <person name="Ju K.-S."/>
            <person name="Doroghazi J.R."/>
            <person name="Metcalf W.W."/>
        </authorList>
    </citation>
    <scope>NUCLEOTIDE SEQUENCE [LARGE SCALE GENOMIC DNA]</scope>
    <source>
        <strain evidence="7 8">NRRL B-3589</strain>
    </source>
</reference>
<keyword evidence="3" id="KW-0547">Nucleotide-binding</keyword>
<dbReference type="RefSeq" id="WP_030878113.1">
    <property type="nucleotide sequence ID" value="NZ_JBIRHZ010000002.1"/>
</dbReference>
<accession>A0ABR5J2M9</accession>
<comment type="caution">
    <text evidence="7">The sequence shown here is derived from an EMBL/GenBank/DDBJ whole genome shotgun (WGS) entry which is preliminary data.</text>
</comment>
<evidence type="ECO:0000256" key="5">
    <source>
        <dbReference type="ARBA" id="ARBA00023251"/>
    </source>
</evidence>
<sequence length="308" mass="33313">MTRTAAIAFRRVRKSYGDVRAVNGLDFEVRPGETVALLGPNGAGKSTALDMLLGLLRPDDGDVRLFGESPSAAIRAGRAGAMLQRGGLMPGVGVRDLVRLAHRVARHPLPVDEIMRRADIEEIAARPVDKLSGGQVQRVRFALAIIEDPELIVLDEPTAGMDVKARARFWENMRGLTDQGRTVLFATHYMEEADGAADRVLVMHQGRLLADTTPEGMKSRAGSRQLVFELDDPDPRVLGALPGTVDVVVERGRVVRLRSTDSDATAEALFLGGLRPRHLEITGLGLEQAYLSITEEATAPLAAAHAHE</sequence>
<dbReference type="InterPro" id="IPR027417">
    <property type="entry name" value="P-loop_NTPase"/>
</dbReference>
<evidence type="ECO:0000256" key="1">
    <source>
        <dbReference type="ARBA" id="ARBA00004202"/>
    </source>
</evidence>
<evidence type="ECO:0000259" key="6">
    <source>
        <dbReference type="PROSITE" id="PS50893"/>
    </source>
</evidence>